<reference evidence="17 18" key="1">
    <citation type="submission" date="2019-06" db="EMBL/GenBank/DDBJ databases">
        <title>Sequencing the genomes of 1000 actinobacteria strains.</title>
        <authorList>
            <person name="Klenk H.-P."/>
        </authorList>
    </citation>
    <scope>NUCLEOTIDE SEQUENCE [LARGE SCALE GENOMIC DNA]</scope>
    <source>
        <strain evidence="17 18">DSM 18607</strain>
    </source>
</reference>
<evidence type="ECO:0000256" key="9">
    <source>
        <dbReference type="ARBA" id="ARBA00022984"/>
    </source>
</evidence>
<organism evidence="17 18">
    <name type="scientific">Lapillicoccus jejuensis</name>
    <dbReference type="NCBI Taxonomy" id="402171"/>
    <lineage>
        <taxon>Bacteria</taxon>
        <taxon>Bacillati</taxon>
        <taxon>Actinomycetota</taxon>
        <taxon>Actinomycetes</taxon>
        <taxon>Micrococcales</taxon>
        <taxon>Intrasporangiaceae</taxon>
        <taxon>Lapillicoccus</taxon>
    </lineage>
</organism>
<evidence type="ECO:0000256" key="5">
    <source>
        <dbReference type="ARBA" id="ARBA00022676"/>
    </source>
</evidence>
<dbReference type="GO" id="GO:0008360">
    <property type="term" value="P:regulation of cell shape"/>
    <property type="evidence" value="ECO:0007669"/>
    <property type="project" value="UniProtKB-KW"/>
</dbReference>
<dbReference type="GO" id="GO:0009252">
    <property type="term" value="P:peptidoglycan biosynthetic process"/>
    <property type="evidence" value="ECO:0007669"/>
    <property type="project" value="UniProtKB-KW"/>
</dbReference>
<dbReference type="GO" id="GO:0030288">
    <property type="term" value="C:outer membrane-bounded periplasmic space"/>
    <property type="evidence" value="ECO:0007669"/>
    <property type="project" value="TreeGrafter"/>
</dbReference>
<gene>
    <name evidence="17" type="ORF">FB458_1480</name>
</gene>
<evidence type="ECO:0000256" key="6">
    <source>
        <dbReference type="ARBA" id="ARBA00022679"/>
    </source>
</evidence>
<evidence type="ECO:0000259" key="16">
    <source>
        <dbReference type="Pfam" id="PF00912"/>
    </source>
</evidence>
<dbReference type="Pfam" id="PF00912">
    <property type="entry name" value="Transgly"/>
    <property type="match status" value="1"/>
</dbReference>
<keyword evidence="9" id="KW-0573">Peptidoglycan synthesis</keyword>
<dbReference type="Pfam" id="PF00905">
    <property type="entry name" value="Transpeptidase"/>
    <property type="match status" value="1"/>
</dbReference>
<dbReference type="PROSITE" id="PS51257">
    <property type="entry name" value="PROKAR_LIPOPROTEIN"/>
    <property type="match status" value="1"/>
</dbReference>
<dbReference type="InterPro" id="IPR001264">
    <property type="entry name" value="Glyco_trans_51"/>
</dbReference>
<keyword evidence="8" id="KW-0133">Cell shape</keyword>
<evidence type="ECO:0000259" key="15">
    <source>
        <dbReference type="Pfam" id="PF00905"/>
    </source>
</evidence>
<dbReference type="EMBL" id="VFMN01000001">
    <property type="protein sequence ID" value="TQJ08392.1"/>
    <property type="molecule type" value="Genomic_DNA"/>
</dbReference>
<evidence type="ECO:0000256" key="1">
    <source>
        <dbReference type="ARBA" id="ARBA00007090"/>
    </source>
</evidence>
<evidence type="ECO:0000256" key="12">
    <source>
        <dbReference type="ARBA" id="ARBA00034000"/>
    </source>
</evidence>
<evidence type="ECO:0000256" key="10">
    <source>
        <dbReference type="ARBA" id="ARBA00023268"/>
    </source>
</evidence>
<dbReference type="Gene3D" id="3.40.710.10">
    <property type="entry name" value="DD-peptidase/beta-lactamase superfamily"/>
    <property type="match status" value="1"/>
</dbReference>
<dbReference type="PANTHER" id="PTHR32282">
    <property type="entry name" value="BINDING PROTEIN TRANSPEPTIDASE, PUTATIVE-RELATED"/>
    <property type="match status" value="1"/>
</dbReference>
<dbReference type="GO" id="GO:0008955">
    <property type="term" value="F:peptidoglycan glycosyltransferase activity"/>
    <property type="evidence" value="ECO:0007669"/>
    <property type="project" value="UniProtKB-EC"/>
</dbReference>
<dbReference type="InterPro" id="IPR050396">
    <property type="entry name" value="Glycosyltr_51/Transpeptidase"/>
</dbReference>
<keyword evidence="5" id="KW-0328">Glycosyltransferase</keyword>
<evidence type="ECO:0000256" key="3">
    <source>
        <dbReference type="ARBA" id="ARBA00022645"/>
    </source>
</evidence>
<name>A0A542DZ67_9MICO</name>
<feature type="region of interest" description="Disordered" evidence="14">
    <location>
        <begin position="531"/>
        <end position="550"/>
    </location>
</feature>
<keyword evidence="11" id="KW-0961">Cell wall biogenesis/degradation</keyword>
<feature type="domain" description="Penicillin-binding protein transpeptidase" evidence="15">
    <location>
        <begin position="322"/>
        <end position="564"/>
    </location>
</feature>
<dbReference type="GO" id="GO:0009002">
    <property type="term" value="F:serine-type D-Ala-D-Ala carboxypeptidase activity"/>
    <property type="evidence" value="ECO:0007669"/>
    <property type="project" value="UniProtKB-EC"/>
</dbReference>
<evidence type="ECO:0000313" key="17">
    <source>
        <dbReference type="EMBL" id="TQJ08392.1"/>
    </source>
</evidence>
<proteinExistence type="inferred from homology"/>
<comment type="catalytic activity">
    <reaction evidence="12">
        <text>Preferential cleavage: (Ac)2-L-Lys-D-Ala-|-D-Ala. Also transpeptidation of peptidyl-alanyl moieties that are N-acyl substituents of D-alanine.</text>
        <dbReference type="EC" id="3.4.16.4"/>
    </reaction>
</comment>
<sequence>MRWPFYALLTLFALGCVGIAVAYARIDVPQPNQLALAQASIVYYADGRTEMARISDVNANREDVTLKDVPVTVQHAVIAAEDRSFYSNPGIDVKGIARAVYDAVRGNDTLSGGSTITQQYVKNYFLTQDKTLTRKLNEIVIAVKIDKTHSKDEILQDYLNTIYFGRGAYGIKTASRAYFGKDPSQLTVAEGAVLASVLNAPSLYDPALGQEQQVNLQRRVDYVLDGMVTEGWLSQADRAKITGLPKTVSPPKTKALSGTNGYIVAAVRDELKARLKLSDDEIDRGGLRVTTTIDRTAQDAAVKAVQDTVPSDAKDVYAGLAAVRPGDGSIVAMYGGADYLTRPLSSATQAVMQAGSTFKPFALAAALQQGISENTRFDGSSPAIFGTTTVENEFNEGFGRITLRTGLAKSVNTVYTRLNEQIGPKSTREMAVAAGIPAPCAAGRTNGCTQGLDDTLTNVLGTASPHVLDVANAYATIAAGGKRATPHLVARATSDVLGIDYSGPKETQTAFSSEIAADTLDAMQAVTEPGGTGVRASDLGRPVAGKTGTSESHKSVWFTGVVPQLSVSVGMYRDVNGTPQPLENIAGINELSGNSLPLSIWLQFMQAATQNLPVQGFPQRAGIGDDKIATPTTTAPPVTQAPSTATTAPPSTTTTVPPTTTSTTRTQQPTPTPTRTRTRTPGPTPTPSATSTTPAPAGGVAGPAATPTTPPPAG</sequence>
<evidence type="ECO:0000256" key="13">
    <source>
        <dbReference type="ARBA" id="ARBA00049902"/>
    </source>
</evidence>
<dbReference type="InterPro" id="IPR036950">
    <property type="entry name" value="PBP_transglycosylase"/>
</dbReference>
<dbReference type="AlphaFoldDB" id="A0A542DZ67"/>
<keyword evidence="18" id="KW-1185">Reference proteome</keyword>
<feature type="domain" description="Glycosyl transferase family 51" evidence="16">
    <location>
        <begin position="52"/>
        <end position="227"/>
    </location>
</feature>
<keyword evidence="3 17" id="KW-0121">Carboxypeptidase</keyword>
<keyword evidence="4" id="KW-0645">Protease</keyword>
<evidence type="ECO:0000256" key="7">
    <source>
        <dbReference type="ARBA" id="ARBA00022801"/>
    </source>
</evidence>
<evidence type="ECO:0000256" key="11">
    <source>
        <dbReference type="ARBA" id="ARBA00023316"/>
    </source>
</evidence>
<dbReference type="InterPro" id="IPR012338">
    <property type="entry name" value="Beta-lactam/transpept-like"/>
</dbReference>
<dbReference type="InterPro" id="IPR023346">
    <property type="entry name" value="Lysozyme-like_dom_sf"/>
</dbReference>
<dbReference type="PANTHER" id="PTHR32282:SF34">
    <property type="entry name" value="PENICILLIN-BINDING PROTEIN 1A"/>
    <property type="match status" value="1"/>
</dbReference>
<evidence type="ECO:0000256" key="8">
    <source>
        <dbReference type="ARBA" id="ARBA00022960"/>
    </source>
</evidence>
<dbReference type="GO" id="GO:0006508">
    <property type="term" value="P:proteolysis"/>
    <property type="evidence" value="ECO:0007669"/>
    <property type="project" value="UniProtKB-KW"/>
</dbReference>
<dbReference type="GO" id="GO:0071555">
    <property type="term" value="P:cell wall organization"/>
    <property type="evidence" value="ECO:0007669"/>
    <property type="project" value="UniProtKB-KW"/>
</dbReference>
<protein>
    <submittedName>
        <fullName evidence="17">Membrane peptidoglycan carboxypeptidase</fullName>
    </submittedName>
</protein>
<comment type="similarity">
    <text evidence="2">In the N-terminal section; belongs to the glycosyltransferase 51 family.</text>
</comment>
<evidence type="ECO:0000256" key="2">
    <source>
        <dbReference type="ARBA" id="ARBA00007739"/>
    </source>
</evidence>
<dbReference type="OrthoDB" id="9766909at2"/>
<dbReference type="GO" id="GO:0008658">
    <property type="term" value="F:penicillin binding"/>
    <property type="evidence" value="ECO:0007669"/>
    <property type="project" value="InterPro"/>
</dbReference>
<evidence type="ECO:0000256" key="4">
    <source>
        <dbReference type="ARBA" id="ARBA00022670"/>
    </source>
</evidence>
<keyword evidence="7" id="KW-0378">Hydrolase</keyword>
<dbReference type="Proteomes" id="UP000317893">
    <property type="component" value="Unassembled WGS sequence"/>
</dbReference>
<dbReference type="Gene3D" id="1.10.3810.10">
    <property type="entry name" value="Biosynthetic peptidoglycan transglycosylase-like"/>
    <property type="match status" value="1"/>
</dbReference>
<dbReference type="InterPro" id="IPR001460">
    <property type="entry name" value="PCN-bd_Tpept"/>
</dbReference>
<dbReference type="FunFam" id="1.10.3810.10:FF:000001">
    <property type="entry name" value="Penicillin-binding protein 1A"/>
    <property type="match status" value="1"/>
</dbReference>
<evidence type="ECO:0000313" key="18">
    <source>
        <dbReference type="Proteomes" id="UP000317893"/>
    </source>
</evidence>
<accession>A0A542DZ67</accession>
<comment type="similarity">
    <text evidence="1">In the C-terminal section; belongs to the transpeptidase family.</text>
</comment>
<keyword evidence="6" id="KW-0808">Transferase</keyword>
<dbReference type="SUPFAM" id="SSF56601">
    <property type="entry name" value="beta-lactamase/transpeptidase-like"/>
    <property type="match status" value="1"/>
</dbReference>
<keyword evidence="10" id="KW-0511">Multifunctional enzyme</keyword>
<evidence type="ECO:0000256" key="14">
    <source>
        <dbReference type="SAM" id="MobiDB-lite"/>
    </source>
</evidence>
<dbReference type="SUPFAM" id="SSF53955">
    <property type="entry name" value="Lysozyme-like"/>
    <property type="match status" value="1"/>
</dbReference>
<feature type="region of interest" description="Disordered" evidence="14">
    <location>
        <begin position="617"/>
        <end position="714"/>
    </location>
</feature>
<comment type="catalytic activity">
    <reaction evidence="13">
        <text>[GlcNAc-(1-&gt;4)-Mur2Ac(oyl-L-Ala-gamma-D-Glu-L-Lys-D-Ala-D-Ala)](n)-di-trans,octa-cis-undecaprenyl diphosphate + beta-D-GlcNAc-(1-&gt;4)-Mur2Ac(oyl-L-Ala-gamma-D-Glu-L-Lys-D-Ala-D-Ala)-di-trans,octa-cis-undecaprenyl diphosphate = [GlcNAc-(1-&gt;4)-Mur2Ac(oyl-L-Ala-gamma-D-Glu-L-Lys-D-Ala-D-Ala)](n+1)-di-trans,octa-cis-undecaprenyl diphosphate + di-trans,octa-cis-undecaprenyl diphosphate + H(+)</text>
        <dbReference type="Rhea" id="RHEA:23708"/>
        <dbReference type="Rhea" id="RHEA-COMP:9602"/>
        <dbReference type="Rhea" id="RHEA-COMP:9603"/>
        <dbReference type="ChEBI" id="CHEBI:15378"/>
        <dbReference type="ChEBI" id="CHEBI:58405"/>
        <dbReference type="ChEBI" id="CHEBI:60033"/>
        <dbReference type="ChEBI" id="CHEBI:78435"/>
        <dbReference type="EC" id="2.4.99.28"/>
    </reaction>
</comment>
<feature type="compositionally biased region" description="Low complexity" evidence="14">
    <location>
        <begin position="629"/>
        <end position="707"/>
    </location>
</feature>
<comment type="caution">
    <text evidence="17">The sequence shown here is derived from an EMBL/GenBank/DDBJ whole genome shotgun (WGS) entry which is preliminary data.</text>
</comment>